<evidence type="ECO:0000313" key="2">
    <source>
        <dbReference type="Proteomes" id="UP000033618"/>
    </source>
</evidence>
<dbReference type="AlphaFoldDB" id="A0A0F5K626"/>
<evidence type="ECO:0000313" key="1">
    <source>
        <dbReference type="EMBL" id="KKB65324.1"/>
    </source>
</evidence>
<keyword evidence="2" id="KW-1185">Reference proteome</keyword>
<dbReference type="PATRIC" id="fig|28092.6.peg.383"/>
<gene>
    <name evidence="1" type="ORF">WM40_01655</name>
</gene>
<name>A0A0F5K626_9BURK</name>
<sequence length="67" mass="7566">MACPRALPGRDWQPYARTAIERIAWADVALLHWRSRARQAWNRADGMQAGTALARMGLCRICNAVEN</sequence>
<proteinExistence type="predicted"/>
<reference evidence="1 2" key="1">
    <citation type="submission" date="2015-03" db="EMBL/GenBank/DDBJ databases">
        <title>Draft Genome Sequence of Burkholderia andropogonis type strain ICMP2807, isolated from Sorghum bicolor.</title>
        <authorList>
            <person name="Lopes-Santos L."/>
            <person name="Castro D.B."/>
            <person name="Ottoboni L.M."/>
            <person name="Park D."/>
            <person name="Weirc B.S."/>
            <person name="Destefano S.A."/>
        </authorList>
    </citation>
    <scope>NUCLEOTIDE SEQUENCE [LARGE SCALE GENOMIC DNA]</scope>
    <source>
        <strain evidence="1 2">ICMP2807</strain>
    </source>
</reference>
<dbReference type="STRING" id="28092.WM40_01655"/>
<dbReference type="EMBL" id="LAQU01000001">
    <property type="protein sequence ID" value="KKB65324.1"/>
    <property type="molecule type" value="Genomic_DNA"/>
</dbReference>
<protein>
    <submittedName>
        <fullName evidence="1">Uncharacterized protein</fullName>
    </submittedName>
</protein>
<accession>A0A0F5K626</accession>
<organism evidence="1 2">
    <name type="scientific">Robbsia andropogonis</name>
    <dbReference type="NCBI Taxonomy" id="28092"/>
    <lineage>
        <taxon>Bacteria</taxon>
        <taxon>Pseudomonadati</taxon>
        <taxon>Pseudomonadota</taxon>
        <taxon>Betaproteobacteria</taxon>
        <taxon>Burkholderiales</taxon>
        <taxon>Burkholderiaceae</taxon>
        <taxon>Robbsia</taxon>
    </lineage>
</organism>
<dbReference type="Proteomes" id="UP000033618">
    <property type="component" value="Unassembled WGS sequence"/>
</dbReference>
<comment type="caution">
    <text evidence="1">The sequence shown here is derived from an EMBL/GenBank/DDBJ whole genome shotgun (WGS) entry which is preliminary data.</text>
</comment>